<organism evidence="2 3">
    <name type="scientific">Aminivibrio pyruvatiphilus</name>
    <dbReference type="NCBI Taxonomy" id="1005740"/>
    <lineage>
        <taxon>Bacteria</taxon>
        <taxon>Thermotogati</taxon>
        <taxon>Synergistota</taxon>
        <taxon>Synergistia</taxon>
        <taxon>Synergistales</taxon>
        <taxon>Aminobacteriaceae</taxon>
        <taxon>Aminivibrio</taxon>
    </lineage>
</organism>
<dbReference type="SUPFAM" id="SSF55729">
    <property type="entry name" value="Acyl-CoA N-acyltransferases (Nat)"/>
    <property type="match status" value="2"/>
</dbReference>
<dbReference type="InterPro" id="IPR024320">
    <property type="entry name" value="LPG_synthase_C"/>
</dbReference>
<dbReference type="Gene3D" id="3.40.630.30">
    <property type="match status" value="1"/>
</dbReference>
<protein>
    <recommendedName>
        <fullName evidence="1">Phosphatidylglycerol lysyltransferase C-terminal domain-containing protein</fullName>
    </recommendedName>
</protein>
<evidence type="ECO:0000313" key="2">
    <source>
        <dbReference type="EMBL" id="TDY61623.1"/>
    </source>
</evidence>
<sequence length="294" mass="34068">MVFMDLLFEPLSLEKADRYRELYEACPRRSSYYSFGSLWAWRNIFGFSWAFREGMCWIRTGSGTLWAPVGPWESADWRKILPEIFPGRAEFAYAPDGLTRIWTDLFRDRITAREVRSQWEYLHSVQDLIALRGNRFSRKRSHIRQFVKNYAFRYRSLGSGDGDSVLEAQKLWLAERPESPALLRENEAVQEMVREWRNIPGLLGGLLDVDGVPAAYTIAEAIPGDTVMIHFEKALPSYNGAYQAINRMFLQNTASSFATVNREEDLGDEGMRVAKMSYHPVGFLKKYTLSWFPD</sequence>
<gene>
    <name evidence="2" type="ORF">C8D99_10535</name>
</gene>
<comment type="caution">
    <text evidence="2">The sequence shown here is derived from an EMBL/GenBank/DDBJ whole genome shotgun (WGS) entry which is preliminary data.</text>
</comment>
<dbReference type="PANTHER" id="PTHR41373:SF1">
    <property type="entry name" value="PHOSPHATIDYLGLYCEROL LYSYLTRANSFERASE C-TERMINAL DOMAIN-CONTAINING PROTEIN"/>
    <property type="match status" value="1"/>
</dbReference>
<reference evidence="2 3" key="1">
    <citation type="submission" date="2019-03" db="EMBL/GenBank/DDBJ databases">
        <title>Genomic Encyclopedia of Type Strains, Phase IV (KMG-IV): sequencing the most valuable type-strain genomes for metagenomic binning, comparative biology and taxonomic classification.</title>
        <authorList>
            <person name="Goeker M."/>
        </authorList>
    </citation>
    <scope>NUCLEOTIDE SEQUENCE [LARGE SCALE GENOMIC DNA]</scope>
    <source>
        <strain evidence="2 3">DSM 25964</strain>
    </source>
</reference>
<dbReference type="Pfam" id="PF09924">
    <property type="entry name" value="LPG_synthase_C"/>
    <property type="match status" value="1"/>
</dbReference>
<evidence type="ECO:0000259" key="1">
    <source>
        <dbReference type="Pfam" id="PF09924"/>
    </source>
</evidence>
<proteinExistence type="predicted"/>
<dbReference type="Proteomes" id="UP000295066">
    <property type="component" value="Unassembled WGS sequence"/>
</dbReference>
<dbReference type="InterPro" id="IPR016181">
    <property type="entry name" value="Acyl_CoA_acyltransferase"/>
</dbReference>
<keyword evidence="3" id="KW-1185">Reference proteome</keyword>
<dbReference type="OrthoDB" id="9765580at2"/>
<feature type="domain" description="Phosphatidylglycerol lysyltransferase C-terminal" evidence="1">
    <location>
        <begin position="27"/>
        <end position="289"/>
    </location>
</feature>
<dbReference type="PANTHER" id="PTHR41373">
    <property type="entry name" value="DUF2156 DOMAIN-CONTAINING PROTEIN"/>
    <property type="match status" value="1"/>
</dbReference>
<accession>A0A4R8M7Z2</accession>
<dbReference type="InterPro" id="IPR016732">
    <property type="entry name" value="UCP018688"/>
</dbReference>
<evidence type="ECO:0000313" key="3">
    <source>
        <dbReference type="Proteomes" id="UP000295066"/>
    </source>
</evidence>
<dbReference type="PIRSF" id="PIRSF018688">
    <property type="entry name" value="UCP018688"/>
    <property type="match status" value="1"/>
</dbReference>
<name>A0A4R8M7Z2_9BACT</name>
<dbReference type="EMBL" id="SORI01000005">
    <property type="protein sequence ID" value="TDY61623.1"/>
    <property type="molecule type" value="Genomic_DNA"/>
</dbReference>
<dbReference type="AlphaFoldDB" id="A0A4R8M7Z2"/>